<dbReference type="GO" id="GO:0007283">
    <property type="term" value="P:spermatogenesis"/>
    <property type="evidence" value="ECO:0007669"/>
    <property type="project" value="TreeGrafter"/>
</dbReference>
<keyword evidence="3" id="KW-1185">Reference proteome</keyword>
<dbReference type="PANTHER" id="PTHR18881">
    <property type="entry name" value="POLYAMINE-MODULATED FACTOR 1-BINDING PROTEIN 1-RELATED"/>
    <property type="match status" value="1"/>
</dbReference>
<accession>A0A8J6EYQ4</accession>
<evidence type="ECO:0000313" key="3">
    <source>
        <dbReference type="Proteomes" id="UP000770717"/>
    </source>
</evidence>
<dbReference type="InterPro" id="IPR037391">
    <property type="entry name" value="PMF1-bd"/>
</dbReference>
<dbReference type="SUPFAM" id="SSF57997">
    <property type="entry name" value="Tropomyosin"/>
    <property type="match status" value="3"/>
</dbReference>
<gene>
    <name evidence="2" type="ORF">GDO78_012303</name>
</gene>
<feature type="coiled-coil region" evidence="1">
    <location>
        <begin position="929"/>
        <end position="1125"/>
    </location>
</feature>
<feature type="coiled-coil region" evidence="1">
    <location>
        <begin position="184"/>
        <end position="414"/>
    </location>
</feature>
<dbReference type="PANTHER" id="PTHR18881:SF3">
    <property type="entry name" value="POLYAMINE-MODULATED FACTOR 1-BINDING PROTEIN 1"/>
    <property type="match status" value="1"/>
</dbReference>
<dbReference type="AlphaFoldDB" id="A0A8J6EYQ4"/>
<organism evidence="2 3">
    <name type="scientific">Eleutherodactylus coqui</name>
    <name type="common">Puerto Rican coqui</name>
    <dbReference type="NCBI Taxonomy" id="57060"/>
    <lineage>
        <taxon>Eukaryota</taxon>
        <taxon>Metazoa</taxon>
        <taxon>Chordata</taxon>
        <taxon>Craniata</taxon>
        <taxon>Vertebrata</taxon>
        <taxon>Euteleostomi</taxon>
        <taxon>Amphibia</taxon>
        <taxon>Batrachia</taxon>
        <taxon>Anura</taxon>
        <taxon>Neobatrachia</taxon>
        <taxon>Hyloidea</taxon>
        <taxon>Eleutherodactylidae</taxon>
        <taxon>Eleutherodactylinae</taxon>
        <taxon>Eleutherodactylus</taxon>
        <taxon>Eleutherodactylus</taxon>
    </lineage>
</organism>
<sequence length="1232" mass="142685">MSEERKRLELKLAVVTERHKTAQQEVNNRDQIILQLKTDLKTSQEKYFGTQEELGLQEAEVSRLQQKIKSLQSETRELWEKCSDQEDRLNQTEKAKQQLLHEQEIHLGQIQNYVVIVEKLQSDLDQAKRTHTADLERWNQKASLMQKDLVSESTEHQADLLKIQECKDKILSLEESVERGELVYQDAKKKIEIQEETIKRQNVDMEQLKQQVQTLENNLLEIHNQAKVSESAVEQYKKKYRSTVDTMKSLEKHVGALQQQVTESASEIVNKKEIIQSLEAEVLILQRQYKEKSDQVETFEHLIDQLTGELHSSKDDAKLNKEQCQRYEQQVGTLKEKIDVLQRQILKSQNDINGISSKSEEFKSTHSHSNEDYEAQSSQLQECQKELEDLRMKVREKTAKVEDYRQVIECQNAEAGKALDQKRKYAYETEELEKTLRSLHLEILTSQQKHKAELVRLEQTVVRLEAELKDLKEVGVQKDEAISKRDDLLRKSEADLLQARKGIKEKATEAKHLDSLVKKLEERIQDAEKKTNQKEKESRVLRAEIKDLGGELQDAQQLYRGTAQELASQEEKLLLLESSLKATQEQLSEQIAETVRQEQTSRKSQTDLKTLKEHLVASEQENSEYKEMLEIVKAELTTLKAQHQLTVQESLKLQQFNHKYEIENAAVRENAQNLQQQVENSENLVKGLREELNQSQLHHQDGQHLIGKLKKQASDMECEVENVKSRKKTDSHLIKEQEDRIMKLETEIHNLQEKSSSSQSDLLEAQAQMKILLLNLSSAEKQIKHYTTQAEFYEEMIAKLQEDLEQSKRHCGKCTKSLESAEQNICGLKLEITLLQANHKQAVEQLNAKTKEASVLSAEFNELKEELSKLKQESEAPLLKLQCKSTREEVSNNEETDVTITEKVSNFAELNLERITGLERESVDLRDKLQFSFLEVANLQNELKTSEKKYITAQGELEILRRALEATQTDNSRLQKESEFVAANVNQWIKEQKLANENLGEKIREQNQLLGHLTEERDSFKKREEILSAVVNRVTSEMEEVKNENKQLKENGVEQRALLSELKRQLETQELEHTNLLEKNLAAIEDTQVRLRNNIASIHFLNQKLNELNRENGCLQQQLEEERLKNQHLDLQWETCNQTLSNLFTHLKVKGHKEVLNKEPIPNNTLSCSHKKQPCCDSPLQILPQCQATKGNLKGILEQLIQDSEDKSCWIQHIAELSALLQGNYKEINGQK</sequence>
<proteinExistence type="predicted"/>
<dbReference type="Gene3D" id="1.10.287.1490">
    <property type="match status" value="1"/>
</dbReference>
<keyword evidence="1" id="KW-0175">Coiled coil</keyword>
<dbReference type="OrthoDB" id="6350415at2759"/>
<feature type="coiled-coil region" evidence="1">
    <location>
        <begin position="503"/>
        <end position="873"/>
    </location>
</feature>
<evidence type="ECO:0000313" key="2">
    <source>
        <dbReference type="EMBL" id="KAG9478577.1"/>
    </source>
</evidence>
<dbReference type="EMBL" id="WNTK01000008">
    <property type="protein sequence ID" value="KAG9478577.1"/>
    <property type="molecule type" value="Genomic_DNA"/>
</dbReference>
<comment type="caution">
    <text evidence="2">The sequence shown here is derived from an EMBL/GenBank/DDBJ whole genome shotgun (WGS) entry which is preliminary data.</text>
</comment>
<feature type="coiled-coil region" evidence="1">
    <location>
        <begin position="54"/>
        <end position="130"/>
    </location>
</feature>
<name>A0A8J6EYQ4_ELECQ</name>
<feature type="coiled-coil region" evidence="1">
    <location>
        <begin position="447"/>
        <end position="474"/>
    </location>
</feature>
<protein>
    <submittedName>
        <fullName evidence="2">Uncharacterized protein</fullName>
    </submittedName>
</protein>
<reference evidence="2" key="1">
    <citation type="thesis" date="2020" institute="ProQuest LLC" country="789 East Eisenhower Parkway, Ann Arbor, MI, USA">
        <title>Comparative Genomics and Chromosome Evolution.</title>
        <authorList>
            <person name="Mudd A.B."/>
        </authorList>
    </citation>
    <scope>NUCLEOTIDE SEQUENCE</scope>
    <source>
        <strain evidence="2">HN-11 Male</strain>
        <tissue evidence="2">Kidney and liver</tissue>
    </source>
</reference>
<dbReference type="Proteomes" id="UP000770717">
    <property type="component" value="Unassembled WGS sequence"/>
</dbReference>
<evidence type="ECO:0000256" key="1">
    <source>
        <dbReference type="SAM" id="Coils"/>
    </source>
</evidence>